<dbReference type="GO" id="GO:0005769">
    <property type="term" value="C:early endosome"/>
    <property type="evidence" value="ECO:0007669"/>
    <property type="project" value="TreeGrafter"/>
</dbReference>
<evidence type="ECO:0000313" key="12">
    <source>
        <dbReference type="WBParaSite" id="TASK_0000144501-mRNA-1"/>
    </source>
</evidence>
<feature type="region of interest" description="Disordered" evidence="8">
    <location>
        <begin position="514"/>
        <end position="583"/>
    </location>
</feature>
<dbReference type="Gene3D" id="3.30.1520.10">
    <property type="entry name" value="Phox-like domain"/>
    <property type="match status" value="1"/>
</dbReference>
<dbReference type="SUPFAM" id="SSF64268">
    <property type="entry name" value="PX domain"/>
    <property type="match status" value="1"/>
</dbReference>
<dbReference type="STRING" id="60517.A0A0R3VVM4"/>
<dbReference type="InterPro" id="IPR036871">
    <property type="entry name" value="PX_dom_sf"/>
</dbReference>
<dbReference type="Proteomes" id="UP000282613">
    <property type="component" value="Unassembled WGS sequence"/>
</dbReference>
<dbReference type="PANTHER" id="PTHR45949">
    <property type="entry name" value="SORTING NEXIN-4"/>
    <property type="match status" value="1"/>
</dbReference>
<keyword evidence="11" id="KW-1185">Reference proteome</keyword>
<dbReference type="GO" id="GO:0016020">
    <property type="term" value="C:membrane"/>
    <property type="evidence" value="ECO:0007669"/>
    <property type="project" value="UniProtKB-SubCell"/>
</dbReference>
<dbReference type="EMBL" id="UYRS01000377">
    <property type="protein sequence ID" value="VDK23057.1"/>
    <property type="molecule type" value="Genomic_DNA"/>
</dbReference>
<dbReference type="PANTHER" id="PTHR45949:SF2">
    <property type="entry name" value="SORTING NEXIN-4"/>
    <property type="match status" value="1"/>
</dbReference>
<evidence type="ECO:0000256" key="4">
    <source>
        <dbReference type="ARBA" id="ARBA00022448"/>
    </source>
</evidence>
<evidence type="ECO:0000256" key="1">
    <source>
        <dbReference type="ARBA" id="ARBA00004170"/>
    </source>
</evidence>
<evidence type="ECO:0000256" key="7">
    <source>
        <dbReference type="ARBA" id="ARBA00023136"/>
    </source>
</evidence>
<protein>
    <submittedName>
        <fullName evidence="12">PX domain-containing protein</fullName>
    </submittedName>
</protein>
<evidence type="ECO:0000256" key="6">
    <source>
        <dbReference type="ARBA" id="ARBA00023121"/>
    </source>
</evidence>
<name>A0A0R3VVM4_TAEAS</name>
<dbReference type="InterPro" id="IPR001683">
    <property type="entry name" value="PX_dom"/>
</dbReference>
<dbReference type="WBParaSite" id="TASK_0000144501-mRNA-1">
    <property type="protein sequence ID" value="TASK_0000144501-mRNA-1"/>
    <property type="gene ID" value="TASK_0000144501"/>
</dbReference>
<reference evidence="12" key="1">
    <citation type="submission" date="2017-02" db="UniProtKB">
        <authorList>
            <consortium name="WormBaseParasite"/>
        </authorList>
    </citation>
    <scope>IDENTIFICATION</scope>
</reference>
<feature type="domain" description="PX" evidence="9">
    <location>
        <begin position="35"/>
        <end position="155"/>
    </location>
</feature>
<keyword evidence="5" id="KW-0963">Cytoplasm</keyword>
<dbReference type="GO" id="GO:0015031">
    <property type="term" value="P:protein transport"/>
    <property type="evidence" value="ECO:0007669"/>
    <property type="project" value="TreeGrafter"/>
</dbReference>
<evidence type="ECO:0000259" key="9">
    <source>
        <dbReference type="PROSITE" id="PS50195"/>
    </source>
</evidence>
<evidence type="ECO:0000313" key="10">
    <source>
        <dbReference type="EMBL" id="VDK23057.1"/>
    </source>
</evidence>
<dbReference type="PROSITE" id="PS50195">
    <property type="entry name" value="PX"/>
    <property type="match status" value="1"/>
</dbReference>
<organism evidence="12">
    <name type="scientific">Taenia asiatica</name>
    <name type="common">Asian tapeworm</name>
    <dbReference type="NCBI Taxonomy" id="60517"/>
    <lineage>
        <taxon>Eukaryota</taxon>
        <taxon>Metazoa</taxon>
        <taxon>Spiralia</taxon>
        <taxon>Lophotrochozoa</taxon>
        <taxon>Platyhelminthes</taxon>
        <taxon>Cestoda</taxon>
        <taxon>Eucestoda</taxon>
        <taxon>Cyclophyllidea</taxon>
        <taxon>Taeniidae</taxon>
        <taxon>Taenia</taxon>
    </lineage>
</organism>
<dbReference type="SMART" id="SM00312">
    <property type="entry name" value="PX"/>
    <property type="match status" value="1"/>
</dbReference>
<comment type="subcellular location">
    <subcellularLocation>
        <location evidence="2">Cytoplasm</location>
    </subcellularLocation>
    <subcellularLocation>
        <location evidence="1">Membrane</location>
        <topology evidence="1">Peripheral membrane protein</topology>
    </subcellularLocation>
</comment>
<dbReference type="GO" id="GO:0000407">
    <property type="term" value="C:phagophore assembly site"/>
    <property type="evidence" value="ECO:0007669"/>
    <property type="project" value="TreeGrafter"/>
</dbReference>
<sequence length="583" mass="63712">MLEESEVSGRLVFNIEKVSTGSDVDAAPPSLPAAGGVCARITGVRKLVTNYETYIVYEIETVANRKGYPSEVCIVDRRYREFDWLYNRLRQVYAVLFVPPLPGKKVLTQFNRYASGFVDRRCSGLQTFLRRSIAHPVLSGNNDFVAFLTLPRAAFQEYMQKNPTENSLLLSLIGLSPQSQARGVSSVGHLEEGNCGAKMIPSDVPTSMPVVTASGGEVVTFCELQRASEMFLHYQKEVDEYTVLCQRLSTLVGRMTGQLSTLSYDHAELAKTLEEAVAAGAAGATRADVATGVAAVQAVRRTAQAMQSLASRLSLGPANAWHDSAAFGAAVKRDTYFDLEHEIEERQRSKTIGGAGQVVATEDKSEISQPWLSRFASMPWSSASKKKNRPLGELQSEAAEVARELAFSNSQVEAEWRRWRVTRVSETTESLTALTGAYLAYWNAVAEAWRNAATFLKAPLPSTQPSVKTRLRNSSQHAKFESIEDLWNVSPSAANLNEGETENRSEQVWSVVDLSNLPPRSPSTPLQSGGVDAEKAPGDLLNCFQSNSHTHAVESKKEADAPTNPSNAHPFDNSVGKGTKKEG</sequence>
<keyword evidence="4" id="KW-0813">Transport</keyword>
<keyword evidence="7" id="KW-0472">Membrane</keyword>
<evidence type="ECO:0000256" key="5">
    <source>
        <dbReference type="ARBA" id="ARBA00022490"/>
    </source>
</evidence>
<dbReference type="GO" id="GO:0000422">
    <property type="term" value="P:autophagy of mitochondrion"/>
    <property type="evidence" value="ECO:0007669"/>
    <property type="project" value="TreeGrafter"/>
</dbReference>
<evidence type="ECO:0000256" key="2">
    <source>
        <dbReference type="ARBA" id="ARBA00004496"/>
    </source>
</evidence>
<proteinExistence type="inferred from homology"/>
<dbReference type="GO" id="GO:0035091">
    <property type="term" value="F:phosphatidylinositol binding"/>
    <property type="evidence" value="ECO:0007669"/>
    <property type="project" value="InterPro"/>
</dbReference>
<dbReference type="OrthoDB" id="205639at2759"/>
<evidence type="ECO:0000313" key="11">
    <source>
        <dbReference type="Proteomes" id="UP000282613"/>
    </source>
</evidence>
<dbReference type="GO" id="GO:0034727">
    <property type="term" value="P:piecemeal microautophagy of the nucleus"/>
    <property type="evidence" value="ECO:0007669"/>
    <property type="project" value="TreeGrafter"/>
</dbReference>
<reference evidence="10 11" key="2">
    <citation type="submission" date="2018-11" db="EMBL/GenBank/DDBJ databases">
        <authorList>
            <consortium name="Pathogen Informatics"/>
        </authorList>
    </citation>
    <scope>NUCLEOTIDE SEQUENCE [LARGE SCALE GENOMIC DNA]</scope>
</reference>
<accession>A0A0R3VVM4</accession>
<dbReference type="GO" id="GO:0032456">
    <property type="term" value="P:endocytic recycling"/>
    <property type="evidence" value="ECO:0007669"/>
    <property type="project" value="TreeGrafter"/>
</dbReference>
<dbReference type="AlphaFoldDB" id="A0A0R3VVM4"/>
<evidence type="ECO:0000256" key="3">
    <source>
        <dbReference type="ARBA" id="ARBA00010883"/>
    </source>
</evidence>
<gene>
    <name evidence="10" type="ORF">TASK_LOCUS1446</name>
</gene>
<dbReference type="GO" id="GO:0061709">
    <property type="term" value="P:reticulophagy"/>
    <property type="evidence" value="ECO:0007669"/>
    <property type="project" value="TreeGrafter"/>
</dbReference>
<feature type="compositionally biased region" description="Basic and acidic residues" evidence="8">
    <location>
        <begin position="551"/>
        <end position="560"/>
    </location>
</feature>
<evidence type="ECO:0000256" key="8">
    <source>
        <dbReference type="SAM" id="MobiDB-lite"/>
    </source>
</evidence>
<dbReference type="Pfam" id="PF00787">
    <property type="entry name" value="PX"/>
    <property type="match status" value="1"/>
</dbReference>
<comment type="similarity">
    <text evidence="3">Belongs to the sorting nexin family.</text>
</comment>
<keyword evidence="6" id="KW-0446">Lipid-binding</keyword>